<evidence type="ECO:0000256" key="1">
    <source>
        <dbReference type="SAM" id="MobiDB-lite"/>
    </source>
</evidence>
<keyword evidence="2" id="KW-1133">Transmembrane helix</keyword>
<feature type="transmembrane region" description="Helical" evidence="2">
    <location>
        <begin position="45"/>
        <end position="63"/>
    </location>
</feature>
<keyword evidence="4" id="KW-1185">Reference proteome</keyword>
<feature type="transmembrane region" description="Helical" evidence="2">
    <location>
        <begin position="70"/>
        <end position="90"/>
    </location>
</feature>
<reference evidence="3 4" key="1">
    <citation type="submission" date="2024-03" db="EMBL/GenBank/DDBJ databases">
        <title>Actinomycetospora sp. OC33-EN08, a novel actinomycete isolated from wild orchid (Aerides multiflora).</title>
        <authorList>
            <person name="Suriyachadkun C."/>
        </authorList>
    </citation>
    <scope>NUCLEOTIDE SEQUENCE [LARGE SCALE GENOMIC DNA]</scope>
    <source>
        <strain evidence="3 4">OC33-EN08</strain>
    </source>
</reference>
<keyword evidence="2" id="KW-0812">Transmembrane</keyword>
<evidence type="ECO:0000313" key="4">
    <source>
        <dbReference type="Proteomes" id="UP001385809"/>
    </source>
</evidence>
<proteinExistence type="predicted"/>
<organism evidence="3 4">
    <name type="scientific">Actinomycetospora aurantiaca</name>
    <dbReference type="NCBI Taxonomy" id="3129233"/>
    <lineage>
        <taxon>Bacteria</taxon>
        <taxon>Bacillati</taxon>
        <taxon>Actinomycetota</taxon>
        <taxon>Actinomycetes</taxon>
        <taxon>Pseudonocardiales</taxon>
        <taxon>Pseudonocardiaceae</taxon>
        <taxon>Actinomycetospora</taxon>
    </lineage>
</organism>
<sequence>MNVLAWLPLGLGLLVIPPVAAVLTHRLLRGPVWTWQAVLAHKLATVPGFLGIGAVVTIVLSFASGLPHDVGGVVAVVMGVLVAGSISLTARGLRGAPEPATPAVVTPPDEPAGA</sequence>
<feature type="compositionally biased region" description="Low complexity" evidence="1">
    <location>
        <begin position="96"/>
        <end position="114"/>
    </location>
</feature>
<dbReference type="EMBL" id="JBBEGN010000022">
    <property type="protein sequence ID" value="MEJ2871439.1"/>
    <property type="molecule type" value="Genomic_DNA"/>
</dbReference>
<gene>
    <name evidence="3" type="ORF">WCD74_27015</name>
</gene>
<dbReference type="RefSeq" id="WP_337698006.1">
    <property type="nucleotide sequence ID" value="NZ_JBBEGN010000022.1"/>
</dbReference>
<dbReference type="Proteomes" id="UP001385809">
    <property type="component" value="Unassembled WGS sequence"/>
</dbReference>
<keyword evidence="2" id="KW-0472">Membrane</keyword>
<evidence type="ECO:0000313" key="3">
    <source>
        <dbReference type="EMBL" id="MEJ2871439.1"/>
    </source>
</evidence>
<accession>A0ABU8MWX0</accession>
<evidence type="ECO:0000256" key="2">
    <source>
        <dbReference type="SAM" id="Phobius"/>
    </source>
</evidence>
<protein>
    <recommendedName>
        <fullName evidence="5">Integral membrane protein</fullName>
    </recommendedName>
</protein>
<evidence type="ECO:0008006" key="5">
    <source>
        <dbReference type="Google" id="ProtNLM"/>
    </source>
</evidence>
<name>A0ABU8MWX0_9PSEU</name>
<feature type="region of interest" description="Disordered" evidence="1">
    <location>
        <begin position="93"/>
        <end position="114"/>
    </location>
</feature>
<comment type="caution">
    <text evidence="3">The sequence shown here is derived from an EMBL/GenBank/DDBJ whole genome shotgun (WGS) entry which is preliminary data.</text>
</comment>